<feature type="compositionally biased region" description="Polar residues" evidence="1">
    <location>
        <begin position="18"/>
        <end position="29"/>
    </location>
</feature>
<feature type="region of interest" description="Disordered" evidence="1">
    <location>
        <begin position="133"/>
        <end position="173"/>
    </location>
</feature>
<gene>
    <name evidence="2" type="ORF">PNOK_0442700</name>
</gene>
<dbReference type="OrthoDB" id="3204502at2759"/>
<evidence type="ECO:0000313" key="3">
    <source>
        <dbReference type="Proteomes" id="UP000217199"/>
    </source>
</evidence>
<reference evidence="2 3" key="1">
    <citation type="journal article" date="2017" name="Mol. Ecol.">
        <title>Comparative and population genomic landscape of Phellinus noxius: A hypervariable fungus causing root rot in trees.</title>
        <authorList>
            <person name="Chung C.L."/>
            <person name="Lee T.J."/>
            <person name="Akiba M."/>
            <person name="Lee H.H."/>
            <person name="Kuo T.H."/>
            <person name="Liu D."/>
            <person name="Ke H.M."/>
            <person name="Yokoi T."/>
            <person name="Roa M.B."/>
            <person name="Lu M.J."/>
            <person name="Chang Y.Y."/>
            <person name="Ann P.J."/>
            <person name="Tsai J.N."/>
            <person name="Chen C.Y."/>
            <person name="Tzean S.S."/>
            <person name="Ota Y."/>
            <person name="Hattori T."/>
            <person name="Sahashi N."/>
            <person name="Liou R.F."/>
            <person name="Kikuchi T."/>
            <person name="Tsai I.J."/>
        </authorList>
    </citation>
    <scope>NUCLEOTIDE SEQUENCE [LARGE SCALE GENOMIC DNA]</scope>
    <source>
        <strain evidence="2 3">FFPRI411160</strain>
    </source>
</reference>
<evidence type="ECO:0000313" key="2">
    <source>
        <dbReference type="EMBL" id="PAV19493.1"/>
    </source>
</evidence>
<proteinExistence type="predicted"/>
<sequence length="269" mass="29656">MPYSLSAAQPRPILKQFSTFSSDSGNVSPYSPPSASPGVKVHFPQHLEQLVSTHDTHSPNVYDRSPISVRPNDCALPARNCRTYRPGSPYVSSKDLSIEVEEESESDVEWTTSTPKLAWHAIEKTPTYKRVIGFSTKTRRNSDDSSSSRSPPLIPDISSTSSSEDSDHPQQDSFLQASKTSFSSLALEDVAVLVTPHIADTENVLLEMKVAWVVSDQLSLDLVLLKGIKCTCNALNMRSSDFESTFCIIIISSSINLHFSPNSRKPRLL</sequence>
<comment type="caution">
    <text evidence="2">The sequence shown here is derived from an EMBL/GenBank/DDBJ whole genome shotgun (WGS) entry which is preliminary data.</text>
</comment>
<accession>A0A286UIQ0</accession>
<protein>
    <submittedName>
        <fullName evidence="2">Uncharacterized protein</fullName>
    </submittedName>
</protein>
<evidence type="ECO:0000256" key="1">
    <source>
        <dbReference type="SAM" id="MobiDB-lite"/>
    </source>
</evidence>
<organism evidence="2 3">
    <name type="scientific">Pyrrhoderma noxium</name>
    <dbReference type="NCBI Taxonomy" id="2282107"/>
    <lineage>
        <taxon>Eukaryota</taxon>
        <taxon>Fungi</taxon>
        <taxon>Dikarya</taxon>
        <taxon>Basidiomycota</taxon>
        <taxon>Agaricomycotina</taxon>
        <taxon>Agaricomycetes</taxon>
        <taxon>Hymenochaetales</taxon>
        <taxon>Hymenochaetaceae</taxon>
        <taxon>Pyrrhoderma</taxon>
    </lineage>
</organism>
<name>A0A286UIQ0_9AGAM</name>
<dbReference type="EMBL" id="NBII01000004">
    <property type="protein sequence ID" value="PAV19493.1"/>
    <property type="molecule type" value="Genomic_DNA"/>
</dbReference>
<dbReference type="AlphaFoldDB" id="A0A286UIQ0"/>
<keyword evidence="3" id="KW-1185">Reference proteome</keyword>
<dbReference type="InParanoid" id="A0A286UIQ0"/>
<feature type="compositionally biased region" description="Low complexity" evidence="1">
    <location>
        <begin position="144"/>
        <end position="163"/>
    </location>
</feature>
<feature type="region of interest" description="Disordered" evidence="1">
    <location>
        <begin position="18"/>
        <end position="39"/>
    </location>
</feature>
<dbReference type="Proteomes" id="UP000217199">
    <property type="component" value="Unassembled WGS sequence"/>
</dbReference>